<comment type="cofactor">
    <cofactor evidence="3">
        <name>Cu cation</name>
        <dbReference type="ChEBI" id="CHEBI:23378"/>
    </cofactor>
    <text evidence="3">Binds 1 copper ion per subunit.</text>
</comment>
<dbReference type="AlphaFoldDB" id="A0A1H9V012"/>
<sequence length="236" mass="25820">MKHYTYKMLTPLLGAVLLAGCGENGENQETANNAANNSPDNNTTGTIQSQNNNDENNNEDNTNEINGNNEVDEESEAAAQAEMNNTDGEFLGTILFYEDEDRLRVEADVENLEEGYHGFHIHEEAICEPDEDEPFSSAGGHYNPDGGNHAEHAGDMPSLYVNEDGTAKMSFKTDKFTADQILEDETVVIIHEDPDNFGHIPERYQSEESDEPGPDEETLDTGDSGARSACGVVEEG</sequence>
<dbReference type="GO" id="GO:0004784">
    <property type="term" value="F:superoxide dismutase activity"/>
    <property type="evidence" value="ECO:0007669"/>
    <property type="project" value="UniProtKB-EC"/>
</dbReference>
<evidence type="ECO:0000256" key="2">
    <source>
        <dbReference type="ARBA" id="ARBA00024900"/>
    </source>
</evidence>
<evidence type="ECO:0000313" key="7">
    <source>
        <dbReference type="Proteomes" id="UP000198571"/>
    </source>
</evidence>
<organism evidence="6 7">
    <name type="scientific">Salipaludibacillus aurantiacus</name>
    <dbReference type="NCBI Taxonomy" id="1601833"/>
    <lineage>
        <taxon>Bacteria</taxon>
        <taxon>Bacillati</taxon>
        <taxon>Bacillota</taxon>
        <taxon>Bacilli</taxon>
        <taxon>Bacillales</taxon>
        <taxon>Bacillaceae</taxon>
    </lineage>
</organism>
<name>A0A1H9V012_9BACI</name>
<dbReference type="InterPro" id="IPR018152">
    <property type="entry name" value="SOD_Cu/Zn_BS"/>
</dbReference>
<keyword evidence="3" id="KW-0862">Zinc</keyword>
<dbReference type="PROSITE" id="PS00332">
    <property type="entry name" value="SOD_CU_ZN_2"/>
    <property type="match status" value="1"/>
</dbReference>
<accession>A0A1H9V012</accession>
<keyword evidence="3" id="KW-0479">Metal-binding</keyword>
<reference evidence="7" key="1">
    <citation type="submission" date="2016-10" db="EMBL/GenBank/DDBJ databases">
        <authorList>
            <person name="Varghese N."/>
            <person name="Submissions S."/>
        </authorList>
    </citation>
    <scope>NUCLEOTIDE SEQUENCE [LARGE SCALE GENOMIC DNA]</scope>
    <source>
        <strain evidence="7">S9</strain>
    </source>
</reference>
<evidence type="ECO:0000313" key="6">
    <source>
        <dbReference type="EMBL" id="SES14901.1"/>
    </source>
</evidence>
<keyword evidence="3" id="KW-0186">Copper</keyword>
<dbReference type="PROSITE" id="PS51257">
    <property type="entry name" value="PROKAR_LIPOPROTEIN"/>
    <property type="match status" value="1"/>
</dbReference>
<dbReference type="GO" id="GO:0005507">
    <property type="term" value="F:copper ion binding"/>
    <property type="evidence" value="ECO:0007669"/>
    <property type="project" value="InterPro"/>
</dbReference>
<dbReference type="EC" id="1.15.1.1" evidence="3"/>
<evidence type="ECO:0000256" key="3">
    <source>
        <dbReference type="RuleBase" id="RU000393"/>
    </source>
</evidence>
<feature type="compositionally biased region" description="Low complexity" evidence="4">
    <location>
        <begin position="28"/>
        <end position="44"/>
    </location>
</feature>
<keyword evidence="7" id="KW-1185">Reference proteome</keyword>
<dbReference type="PANTHER" id="PTHR10003">
    <property type="entry name" value="SUPEROXIDE DISMUTASE CU-ZN -RELATED"/>
    <property type="match status" value="1"/>
</dbReference>
<comment type="function">
    <text evidence="2">Destroys radicals which are normally produced within the cells and which are toxic to biological systems. May play a role in favoring mycobacterial survival in phagocytes.</text>
</comment>
<dbReference type="RefSeq" id="WP_093052303.1">
    <property type="nucleotide sequence ID" value="NZ_FOGT01000009.1"/>
</dbReference>
<dbReference type="Gene3D" id="2.60.40.200">
    <property type="entry name" value="Superoxide dismutase, copper/zinc binding domain"/>
    <property type="match status" value="1"/>
</dbReference>
<dbReference type="STRING" id="1601833.SAMN05518684_10932"/>
<evidence type="ECO:0000256" key="1">
    <source>
        <dbReference type="ARBA" id="ARBA00010457"/>
    </source>
</evidence>
<dbReference type="SUPFAM" id="SSF49329">
    <property type="entry name" value="Cu,Zn superoxide dismutase-like"/>
    <property type="match status" value="1"/>
</dbReference>
<feature type="region of interest" description="Disordered" evidence="4">
    <location>
        <begin position="190"/>
        <end position="236"/>
    </location>
</feature>
<dbReference type="EMBL" id="FOGT01000009">
    <property type="protein sequence ID" value="SES14901.1"/>
    <property type="molecule type" value="Genomic_DNA"/>
</dbReference>
<dbReference type="InterPro" id="IPR001424">
    <property type="entry name" value="SOD_Cu_Zn_dom"/>
</dbReference>
<dbReference type="InterPro" id="IPR036423">
    <property type="entry name" value="SOD-like_Cu/Zn_dom_sf"/>
</dbReference>
<gene>
    <name evidence="6" type="ORF">SAMN05518684_10932</name>
</gene>
<feature type="compositionally biased region" description="Acidic residues" evidence="4">
    <location>
        <begin position="207"/>
        <end position="220"/>
    </location>
</feature>
<proteinExistence type="inferred from homology"/>
<dbReference type="InterPro" id="IPR024134">
    <property type="entry name" value="SOD_Cu/Zn_/chaperone"/>
</dbReference>
<dbReference type="Proteomes" id="UP000198571">
    <property type="component" value="Unassembled WGS sequence"/>
</dbReference>
<keyword evidence="3" id="KW-0560">Oxidoreductase</keyword>
<evidence type="ECO:0000256" key="4">
    <source>
        <dbReference type="SAM" id="MobiDB-lite"/>
    </source>
</evidence>
<comment type="cofactor">
    <cofactor evidence="3">
        <name>Zn(2+)</name>
        <dbReference type="ChEBI" id="CHEBI:29105"/>
    </cofactor>
    <text evidence="3">Binds 1 zinc ion per subunit.</text>
</comment>
<comment type="catalytic activity">
    <reaction evidence="3">
        <text>2 superoxide + 2 H(+) = H2O2 + O2</text>
        <dbReference type="Rhea" id="RHEA:20696"/>
        <dbReference type="ChEBI" id="CHEBI:15378"/>
        <dbReference type="ChEBI" id="CHEBI:15379"/>
        <dbReference type="ChEBI" id="CHEBI:16240"/>
        <dbReference type="ChEBI" id="CHEBI:18421"/>
        <dbReference type="EC" id="1.15.1.1"/>
    </reaction>
</comment>
<feature type="compositionally biased region" description="Basic and acidic residues" evidence="4">
    <location>
        <begin position="190"/>
        <end position="206"/>
    </location>
</feature>
<feature type="region of interest" description="Disordered" evidence="4">
    <location>
        <begin position="28"/>
        <end position="80"/>
    </location>
</feature>
<feature type="domain" description="Superoxide dismutase copper/zinc binding" evidence="5">
    <location>
        <begin position="92"/>
        <end position="233"/>
    </location>
</feature>
<dbReference type="OrthoDB" id="9792957at2"/>
<dbReference type="Pfam" id="PF00080">
    <property type="entry name" value="Sod_Cu"/>
    <property type="match status" value="1"/>
</dbReference>
<evidence type="ECO:0000259" key="5">
    <source>
        <dbReference type="Pfam" id="PF00080"/>
    </source>
</evidence>
<protein>
    <recommendedName>
        <fullName evidence="3">Superoxide dismutase [Cu-Zn]</fullName>
        <ecNumber evidence="3">1.15.1.1</ecNumber>
    </recommendedName>
</protein>
<comment type="similarity">
    <text evidence="1 3">Belongs to the Cu-Zn superoxide dismutase family.</text>
</comment>
<dbReference type="CDD" id="cd00305">
    <property type="entry name" value="Cu-Zn_Superoxide_Dismutase"/>
    <property type="match status" value="1"/>
</dbReference>